<name>V4MRY7_EUTSA</name>
<evidence type="ECO:0000313" key="2">
    <source>
        <dbReference type="Proteomes" id="UP000030689"/>
    </source>
</evidence>
<dbReference type="AlphaFoldDB" id="V4MRY7"/>
<gene>
    <name evidence="1" type="ORF">EUTSA_v10009125mg</name>
</gene>
<dbReference type="Proteomes" id="UP000030689">
    <property type="component" value="Unassembled WGS sequence"/>
</dbReference>
<reference evidence="1 2" key="1">
    <citation type="journal article" date="2013" name="Front. Plant Sci.">
        <title>The Reference Genome of the Halophytic Plant Eutrema salsugineum.</title>
        <authorList>
            <person name="Yang R."/>
            <person name="Jarvis D.E."/>
            <person name="Chen H."/>
            <person name="Beilstein M.A."/>
            <person name="Grimwood J."/>
            <person name="Jenkins J."/>
            <person name="Shu S."/>
            <person name="Prochnik S."/>
            <person name="Xin M."/>
            <person name="Ma C."/>
            <person name="Schmutz J."/>
            <person name="Wing R.A."/>
            <person name="Mitchell-Olds T."/>
            <person name="Schumaker K.S."/>
            <person name="Wang X."/>
        </authorList>
    </citation>
    <scope>NUCLEOTIDE SEQUENCE [LARGE SCALE GENOMIC DNA]</scope>
</reference>
<protein>
    <submittedName>
        <fullName evidence="1">Uncharacterized protein</fullName>
    </submittedName>
</protein>
<organism evidence="1 2">
    <name type="scientific">Eutrema salsugineum</name>
    <name type="common">Saltwater cress</name>
    <name type="synonym">Sisymbrium salsugineum</name>
    <dbReference type="NCBI Taxonomy" id="72664"/>
    <lineage>
        <taxon>Eukaryota</taxon>
        <taxon>Viridiplantae</taxon>
        <taxon>Streptophyta</taxon>
        <taxon>Embryophyta</taxon>
        <taxon>Tracheophyta</taxon>
        <taxon>Spermatophyta</taxon>
        <taxon>Magnoliopsida</taxon>
        <taxon>eudicotyledons</taxon>
        <taxon>Gunneridae</taxon>
        <taxon>Pentapetalae</taxon>
        <taxon>rosids</taxon>
        <taxon>malvids</taxon>
        <taxon>Brassicales</taxon>
        <taxon>Brassicaceae</taxon>
        <taxon>Eutremeae</taxon>
        <taxon>Eutrema</taxon>
    </lineage>
</organism>
<dbReference type="EMBL" id="KI517683">
    <property type="protein sequence ID" value="ESQ34531.1"/>
    <property type="molecule type" value="Genomic_DNA"/>
</dbReference>
<sequence>MLKFPLCCSELSLESKILAFAAPLTTYISQTKRKIVLGRSDSIKVSAAKSGNFSLGSIFKSCETCGAKGAIDCPGCKVKIRRTEIFLRGGNVSNVKDSV</sequence>
<keyword evidence="2" id="KW-1185">Reference proteome</keyword>
<dbReference type="Gramene" id="ESQ34531">
    <property type="protein sequence ID" value="ESQ34531"/>
    <property type="gene ID" value="EUTSA_v10009125mg"/>
</dbReference>
<evidence type="ECO:0000313" key="1">
    <source>
        <dbReference type="EMBL" id="ESQ34531.1"/>
    </source>
</evidence>
<proteinExistence type="predicted"/>
<accession>V4MRY7</accession>
<dbReference type="KEGG" id="eus:EUTSA_v10009125mg"/>